<evidence type="ECO:0000256" key="9">
    <source>
        <dbReference type="ARBA" id="ARBA00023315"/>
    </source>
</evidence>
<evidence type="ECO:0000256" key="6">
    <source>
        <dbReference type="ARBA" id="ARBA00022679"/>
    </source>
</evidence>
<keyword evidence="7" id="KW-0319">Glycerol metabolism</keyword>
<dbReference type="InterPro" id="IPR009721">
    <property type="entry name" value="O-acyltransferase_WSD1_C"/>
</dbReference>
<organism evidence="13 14">
    <name type="scientific">Rhodococcus olei</name>
    <dbReference type="NCBI Taxonomy" id="2161675"/>
    <lineage>
        <taxon>Bacteria</taxon>
        <taxon>Bacillati</taxon>
        <taxon>Actinomycetota</taxon>
        <taxon>Actinomycetes</taxon>
        <taxon>Mycobacteriales</taxon>
        <taxon>Nocardiaceae</taxon>
        <taxon>Rhodococcus</taxon>
    </lineage>
</organism>
<accession>A0ABP8NZK8</accession>
<evidence type="ECO:0000256" key="1">
    <source>
        <dbReference type="ARBA" id="ARBA00004771"/>
    </source>
</evidence>
<comment type="similarity">
    <text evidence="3">Belongs to the long-chain O-acyltransferase family.</text>
</comment>
<gene>
    <name evidence="13" type="primary">tgs1</name>
    <name evidence="13" type="ORF">GCM10023094_15800</name>
</gene>
<evidence type="ECO:0000259" key="12">
    <source>
        <dbReference type="Pfam" id="PF06974"/>
    </source>
</evidence>
<protein>
    <recommendedName>
        <fullName evidence="4">diacylglycerol O-acyltransferase</fullName>
        <ecNumber evidence="4">2.3.1.20</ecNumber>
    </recommendedName>
</protein>
<comment type="pathway">
    <text evidence="2">Lipid metabolism.</text>
</comment>
<evidence type="ECO:0000313" key="13">
    <source>
        <dbReference type="EMBL" id="GAA4476294.1"/>
    </source>
</evidence>
<dbReference type="Gene3D" id="3.30.559.30">
    <property type="entry name" value="Nonribosomal peptide synthetase, condensation domain"/>
    <property type="match status" value="1"/>
</dbReference>
<keyword evidence="14" id="KW-1185">Reference proteome</keyword>
<reference evidence="14" key="1">
    <citation type="journal article" date="2019" name="Int. J. Syst. Evol. Microbiol.">
        <title>The Global Catalogue of Microorganisms (GCM) 10K type strain sequencing project: providing services to taxonomists for standard genome sequencing and annotation.</title>
        <authorList>
            <consortium name="The Broad Institute Genomics Platform"/>
            <consortium name="The Broad Institute Genome Sequencing Center for Infectious Disease"/>
            <person name="Wu L."/>
            <person name="Ma J."/>
        </authorList>
    </citation>
    <scope>NUCLEOTIDE SEQUENCE [LARGE SCALE GENOMIC DNA]</scope>
    <source>
        <strain evidence="14">JCM 32206</strain>
    </source>
</reference>
<dbReference type="RefSeq" id="WP_345343373.1">
    <property type="nucleotide sequence ID" value="NZ_BAABFB010000029.1"/>
</dbReference>
<keyword evidence="6" id="KW-0808">Transferase</keyword>
<evidence type="ECO:0000256" key="7">
    <source>
        <dbReference type="ARBA" id="ARBA00022798"/>
    </source>
</evidence>
<keyword evidence="5" id="KW-0444">Lipid biosynthesis</keyword>
<sequence>MPNPNGDVSGRARIERAGPMDRTVLATDRGPVPMNIGAILEFDPSPGPDLSTVSTLLAERIPRIPRLRQRLRRVPFGCGHPVWVDDPGFALEHHLTEQDWPAPAGERQLFDLAAEFVCTPLSRDRPLWQARLVSDRSSGRTALIVVLHHVLADGLGGLAVLAALTDSGPRLAGPVFPQPPPSRRALAADAARAQVAAVRALPVAMRRGFAGLRELGLGRTRPRLVEPTSLNRPTSSRRRVTRVTVPLAEVTSLAHGHHGTVNDVVVAAVTGAVLAVLRARGERPGRLVVSVPISGRRGTTADRLGNVTGVRPVSVPAIADDEDRLTRFVAATSAAPGHDPERASSGGPLGLAFRALSRLGMFQLFIDHQRMVHTFVTNLRGPAEPVELAGFRVRSLVPLVVTPGNVGVTFAVLSYAGDLGITLVADPAIVPEQDELATQVAGTVARLRRRAASPH</sequence>
<evidence type="ECO:0000256" key="2">
    <source>
        <dbReference type="ARBA" id="ARBA00005189"/>
    </source>
</evidence>
<dbReference type="EC" id="2.3.1.20" evidence="4"/>
<dbReference type="InterPro" id="IPR004255">
    <property type="entry name" value="O-acyltransferase_WSD1_N"/>
</dbReference>
<feature type="domain" description="O-acyltransferase WSD1-like N-terminal" evidence="11">
    <location>
        <begin position="19"/>
        <end position="265"/>
    </location>
</feature>
<dbReference type="Pfam" id="PF03007">
    <property type="entry name" value="WS_DGAT_cat"/>
    <property type="match status" value="1"/>
</dbReference>
<dbReference type="PANTHER" id="PTHR31650">
    <property type="entry name" value="O-ACYLTRANSFERASE (WSD1-LIKE) FAMILY PROTEIN"/>
    <property type="match status" value="1"/>
</dbReference>
<comment type="pathway">
    <text evidence="1">Glycerolipid metabolism; triacylglycerol biosynthesis.</text>
</comment>
<dbReference type="SUPFAM" id="SSF52777">
    <property type="entry name" value="CoA-dependent acyltransferases"/>
    <property type="match status" value="2"/>
</dbReference>
<dbReference type="Pfam" id="PF06974">
    <property type="entry name" value="WS_DGAT_C"/>
    <property type="match status" value="1"/>
</dbReference>
<keyword evidence="8" id="KW-0443">Lipid metabolism</keyword>
<feature type="domain" description="O-acyltransferase WSD1 C-terminal" evidence="12">
    <location>
        <begin position="362"/>
        <end position="441"/>
    </location>
</feature>
<keyword evidence="9" id="KW-0012">Acyltransferase</keyword>
<dbReference type="PANTHER" id="PTHR31650:SF1">
    <property type="entry name" value="WAX ESTER SYNTHASE_DIACYLGLYCEROL ACYLTRANSFERASE 4-RELATED"/>
    <property type="match status" value="1"/>
</dbReference>
<evidence type="ECO:0000256" key="8">
    <source>
        <dbReference type="ARBA" id="ARBA00023098"/>
    </source>
</evidence>
<comment type="caution">
    <text evidence="13">The sequence shown here is derived from an EMBL/GenBank/DDBJ whole genome shotgun (WGS) entry which is preliminary data.</text>
</comment>
<proteinExistence type="inferred from homology"/>
<dbReference type="InterPro" id="IPR023213">
    <property type="entry name" value="CAT-like_dom_sf"/>
</dbReference>
<evidence type="ECO:0000256" key="10">
    <source>
        <dbReference type="ARBA" id="ARBA00048109"/>
    </source>
</evidence>
<evidence type="ECO:0000313" key="14">
    <source>
        <dbReference type="Proteomes" id="UP001501183"/>
    </source>
</evidence>
<comment type="catalytic activity">
    <reaction evidence="10">
        <text>an acyl-CoA + a 1,2-diacyl-sn-glycerol = a triacyl-sn-glycerol + CoA</text>
        <dbReference type="Rhea" id="RHEA:10868"/>
        <dbReference type="ChEBI" id="CHEBI:17815"/>
        <dbReference type="ChEBI" id="CHEBI:57287"/>
        <dbReference type="ChEBI" id="CHEBI:58342"/>
        <dbReference type="ChEBI" id="CHEBI:64615"/>
        <dbReference type="EC" id="2.3.1.20"/>
    </reaction>
</comment>
<evidence type="ECO:0000259" key="11">
    <source>
        <dbReference type="Pfam" id="PF03007"/>
    </source>
</evidence>
<dbReference type="Proteomes" id="UP001501183">
    <property type="component" value="Unassembled WGS sequence"/>
</dbReference>
<dbReference type="Gene3D" id="3.30.559.10">
    <property type="entry name" value="Chloramphenicol acetyltransferase-like domain"/>
    <property type="match status" value="1"/>
</dbReference>
<name>A0ABP8NZK8_9NOCA</name>
<evidence type="ECO:0000256" key="5">
    <source>
        <dbReference type="ARBA" id="ARBA00022516"/>
    </source>
</evidence>
<evidence type="ECO:0000256" key="4">
    <source>
        <dbReference type="ARBA" id="ARBA00013244"/>
    </source>
</evidence>
<dbReference type="InterPro" id="IPR045034">
    <property type="entry name" value="O-acyltransferase_WSD1-like"/>
</dbReference>
<dbReference type="EMBL" id="BAABFB010000029">
    <property type="protein sequence ID" value="GAA4476294.1"/>
    <property type="molecule type" value="Genomic_DNA"/>
</dbReference>
<evidence type="ECO:0000256" key="3">
    <source>
        <dbReference type="ARBA" id="ARBA00009587"/>
    </source>
</evidence>